<organism evidence="1 2">
    <name type="scientific">Candidatus Ornithospirochaeta avicola</name>
    <dbReference type="NCBI Taxonomy" id="2840896"/>
    <lineage>
        <taxon>Bacteria</taxon>
        <taxon>Pseudomonadati</taxon>
        <taxon>Spirochaetota</taxon>
        <taxon>Spirochaetia</taxon>
        <taxon>Spirochaetales</taxon>
        <taxon>Spirochaetaceae</taxon>
        <taxon>Spirochaetaceae incertae sedis</taxon>
        <taxon>Candidatus Ornithospirochaeta</taxon>
    </lineage>
</organism>
<dbReference type="Gene3D" id="3.40.50.1000">
    <property type="entry name" value="HAD superfamily/HAD-like"/>
    <property type="match status" value="1"/>
</dbReference>
<name>A0A9D1PTE1_9SPIO</name>
<comment type="caution">
    <text evidence="1">The sequence shown here is derived from an EMBL/GenBank/DDBJ whole genome shotgun (WGS) entry which is preliminary data.</text>
</comment>
<accession>A0A9D1PTE1</accession>
<protein>
    <recommendedName>
        <fullName evidence="3">Sucrose phosphatase-like domain-containing protein</fullName>
    </recommendedName>
</protein>
<dbReference type="Gene3D" id="3.90.1070.10">
    <property type="match status" value="1"/>
</dbReference>
<dbReference type="InterPro" id="IPR023214">
    <property type="entry name" value="HAD_sf"/>
</dbReference>
<dbReference type="Proteomes" id="UP000823936">
    <property type="component" value="Unassembled WGS sequence"/>
</dbReference>
<proteinExistence type="predicted"/>
<evidence type="ECO:0008006" key="3">
    <source>
        <dbReference type="Google" id="ProtNLM"/>
    </source>
</evidence>
<evidence type="ECO:0000313" key="2">
    <source>
        <dbReference type="Proteomes" id="UP000823936"/>
    </source>
</evidence>
<dbReference type="AlphaFoldDB" id="A0A9D1PTE1"/>
<dbReference type="SUPFAM" id="SSF56784">
    <property type="entry name" value="HAD-like"/>
    <property type="match status" value="1"/>
</dbReference>
<evidence type="ECO:0000313" key="1">
    <source>
        <dbReference type="EMBL" id="HIV98987.1"/>
    </source>
</evidence>
<dbReference type="InterPro" id="IPR036412">
    <property type="entry name" value="HAD-like_sf"/>
</dbReference>
<gene>
    <name evidence="1" type="ORF">IAB12_04315</name>
</gene>
<sequence length="258" mass="29415">MKELTGFSKEEKESASFVISDFDDTVTTDGLIYPDALESLYKLRDIGKKTIIVTGGSAGWADSYMRLFPVDAVVAESGALLLVREKGEIKYYVSPLIRDRAEYEKKKNDLMKETEKEYAFSSDQYCRIFDVAYERKSMDRDAEERLMKRLEKMDAKILVSSIHVNVLFSPLNKAKGLESFFPLLKRKLSVDMDFPRFTSSSIALGDSRNDEELFSLIPLSVGNMRVKENEKAFSSLPKYYVKEYGSRAFARTVSLLLS</sequence>
<reference evidence="1" key="2">
    <citation type="submission" date="2021-04" db="EMBL/GenBank/DDBJ databases">
        <authorList>
            <person name="Gilroy R."/>
        </authorList>
    </citation>
    <scope>NUCLEOTIDE SEQUENCE</scope>
    <source>
        <strain evidence="1">Gambia11-129</strain>
    </source>
</reference>
<reference evidence="1" key="1">
    <citation type="journal article" date="2021" name="PeerJ">
        <title>Extensive microbial diversity within the chicken gut microbiome revealed by metagenomics and culture.</title>
        <authorList>
            <person name="Gilroy R."/>
            <person name="Ravi A."/>
            <person name="Getino M."/>
            <person name="Pursley I."/>
            <person name="Horton D.L."/>
            <person name="Alikhan N.F."/>
            <person name="Baker D."/>
            <person name="Gharbi K."/>
            <person name="Hall N."/>
            <person name="Watson M."/>
            <person name="Adriaenssens E.M."/>
            <person name="Foster-Nyarko E."/>
            <person name="Jarju S."/>
            <person name="Secka A."/>
            <person name="Antonio M."/>
            <person name="Oren A."/>
            <person name="Chaudhuri R.R."/>
            <person name="La Ragione R."/>
            <person name="Hildebrand F."/>
            <person name="Pallen M.J."/>
        </authorList>
    </citation>
    <scope>NUCLEOTIDE SEQUENCE</scope>
    <source>
        <strain evidence="1">Gambia11-129</strain>
    </source>
</reference>
<dbReference type="EMBL" id="DXHU01000016">
    <property type="protein sequence ID" value="HIV98987.1"/>
    <property type="molecule type" value="Genomic_DNA"/>
</dbReference>